<evidence type="ECO:0000259" key="1">
    <source>
        <dbReference type="Pfam" id="PF22504"/>
    </source>
</evidence>
<protein>
    <submittedName>
        <fullName evidence="2">Unannotated protein</fullName>
    </submittedName>
</protein>
<sequence length="151" mass="15795">MTARTFALAVATVISLTLGGCSLGLNATPNATPTPTGSAEPAPVFVPDGDAQDNKVFFDHVLSGVATIDQKQPGRAMVNALVSAGFRKGSIQVTEDLTKTQIPADSVIVAVRINRSCLVGQRTNDKEYFSSIESALKTGGCLVGTTRVIDW</sequence>
<dbReference type="EMBL" id="CAEZVJ010000026">
    <property type="protein sequence ID" value="CAB4624626.1"/>
    <property type="molecule type" value="Genomic_DNA"/>
</dbReference>
<dbReference type="InterPro" id="IPR054262">
    <property type="entry name" value="DUF6993"/>
</dbReference>
<gene>
    <name evidence="2" type="ORF">UFOPK1961_00358</name>
</gene>
<dbReference type="Pfam" id="PF22504">
    <property type="entry name" value="DUF6993"/>
    <property type="match status" value="1"/>
</dbReference>
<reference evidence="2" key="1">
    <citation type="submission" date="2020-05" db="EMBL/GenBank/DDBJ databases">
        <authorList>
            <person name="Chiriac C."/>
            <person name="Salcher M."/>
            <person name="Ghai R."/>
            <person name="Kavagutti S V."/>
        </authorList>
    </citation>
    <scope>NUCLEOTIDE SEQUENCE</scope>
</reference>
<dbReference type="AlphaFoldDB" id="A0A6J6IJE6"/>
<proteinExistence type="predicted"/>
<accession>A0A6J6IJE6</accession>
<dbReference type="PROSITE" id="PS51257">
    <property type="entry name" value="PROKAR_LIPOPROTEIN"/>
    <property type="match status" value="1"/>
</dbReference>
<organism evidence="2">
    <name type="scientific">freshwater metagenome</name>
    <dbReference type="NCBI Taxonomy" id="449393"/>
    <lineage>
        <taxon>unclassified sequences</taxon>
        <taxon>metagenomes</taxon>
        <taxon>ecological metagenomes</taxon>
    </lineage>
</organism>
<name>A0A6J6IJE6_9ZZZZ</name>
<evidence type="ECO:0000313" key="2">
    <source>
        <dbReference type="EMBL" id="CAB4624626.1"/>
    </source>
</evidence>
<feature type="domain" description="DUF6993" evidence="1">
    <location>
        <begin position="64"/>
        <end position="145"/>
    </location>
</feature>